<gene>
    <name evidence="8" type="ORF">D0544_03820</name>
</gene>
<evidence type="ECO:0000256" key="4">
    <source>
        <dbReference type="ARBA" id="ARBA00022989"/>
    </source>
</evidence>
<proteinExistence type="predicted"/>
<evidence type="ECO:0000256" key="2">
    <source>
        <dbReference type="ARBA" id="ARBA00022475"/>
    </source>
</evidence>
<keyword evidence="9" id="KW-1185">Reference proteome</keyword>
<evidence type="ECO:0000256" key="3">
    <source>
        <dbReference type="ARBA" id="ARBA00022692"/>
    </source>
</evidence>
<dbReference type="PANTHER" id="PTHR42920:SF5">
    <property type="entry name" value="EAMA DOMAIN-CONTAINING PROTEIN"/>
    <property type="match status" value="1"/>
</dbReference>
<feature type="transmembrane region" description="Helical" evidence="6">
    <location>
        <begin position="69"/>
        <end position="86"/>
    </location>
</feature>
<dbReference type="AlphaFoldDB" id="A0A3P3VPF8"/>
<feature type="transmembrane region" description="Helical" evidence="6">
    <location>
        <begin position="209"/>
        <end position="227"/>
    </location>
</feature>
<reference evidence="8 9" key="1">
    <citation type="submission" date="2018-08" db="EMBL/GenBank/DDBJ databases">
        <authorList>
            <person name="Khan S.A."/>
        </authorList>
    </citation>
    <scope>NUCLEOTIDE SEQUENCE [LARGE SCALE GENOMIC DNA]</scope>
    <source>
        <strain evidence="8 9">GTF-13</strain>
    </source>
</reference>
<feature type="transmembrane region" description="Helical" evidence="6">
    <location>
        <begin position="265"/>
        <end position="290"/>
    </location>
</feature>
<dbReference type="SUPFAM" id="SSF103481">
    <property type="entry name" value="Multidrug resistance efflux transporter EmrE"/>
    <property type="match status" value="2"/>
</dbReference>
<dbReference type="Pfam" id="PF00892">
    <property type="entry name" value="EamA"/>
    <property type="match status" value="2"/>
</dbReference>
<protein>
    <submittedName>
        <fullName evidence="8">DMT family transporter</fullName>
    </submittedName>
</protein>
<keyword evidence="5 6" id="KW-0472">Membrane</keyword>
<evidence type="ECO:0000256" key="6">
    <source>
        <dbReference type="SAM" id="Phobius"/>
    </source>
</evidence>
<evidence type="ECO:0000313" key="9">
    <source>
        <dbReference type="Proteomes" id="UP000280792"/>
    </source>
</evidence>
<comment type="caution">
    <text evidence="8">The sequence shown here is derived from an EMBL/GenBank/DDBJ whole genome shotgun (WGS) entry which is preliminary data.</text>
</comment>
<keyword evidence="4 6" id="KW-1133">Transmembrane helix</keyword>
<keyword evidence="2" id="KW-1003">Cell membrane</keyword>
<evidence type="ECO:0000259" key="7">
    <source>
        <dbReference type="Pfam" id="PF00892"/>
    </source>
</evidence>
<evidence type="ECO:0000256" key="1">
    <source>
        <dbReference type="ARBA" id="ARBA00004651"/>
    </source>
</evidence>
<feature type="transmembrane region" description="Helical" evidence="6">
    <location>
        <begin position="239"/>
        <end position="259"/>
    </location>
</feature>
<feature type="transmembrane region" description="Helical" evidence="6">
    <location>
        <begin position="37"/>
        <end position="57"/>
    </location>
</feature>
<feature type="transmembrane region" description="Helical" evidence="6">
    <location>
        <begin position="150"/>
        <end position="170"/>
    </location>
</feature>
<dbReference type="PANTHER" id="PTHR42920">
    <property type="entry name" value="OS03G0707200 PROTEIN-RELATED"/>
    <property type="match status" value="1"/>
</dbReference>
<evidence type="ECO:0000256" key="5">
    <source>
        <dbReference type="ARBA" id="ARBA00023136"/>
    </source>
</evidence>
<organism evidence="8 9">
    <name type="scientific">Aestuariirhabdus litorea</name>
    <dbReference type="NCBI Taxonomy" id="2528527"/>
    <lineage>
        <taxon>Bacteria</taxon>
        <taxon>Pseudomonadati</taxon>
        <taxon>Pseudomonadota</taxon>
        <taxon>Gammaproteobacteria</taxon>
        <taxon>Oceanospirillales</taxon>
        <taxon>Aestuariirhabdaceae</taxon>
        <taxon>Aestuariirhabdus</taxon>
    </lineage>
</organism>
<keyword evidence="3 6" id="KW-0812">Transmembrane</keyword>
<feature type="transmembrane region" description="Helical" evidence="6">
    <location>
        <begin position="98"/>
        <end position="116"/>
    </location>
</feature>
<feature type="transmembrane region" description="Helical" evidence="6">
    <location>
        <begin position="123"/>
        <end position="144"/>
    </location>
</feature>
<name>A0A3P3VPF8_9GAMM</name>
<dbReference type="Proteomes" id="UP000280792">
    <property type="component" value="Unassembled WGS sequence"/>
</dbReference>
<dbReference type="InterPro" id="IPR037185">
    <property type="entry name" value="EmrE-like"/>
</dbReference>
<evidence type="ECO:0000313" key="8">
    <source>
        <dbReference type="EMBL" id="RRJ84247.1"/>
    </source>
</evidence>
<feature type="domain" description="EamA" evidence="7">
    <location>
        <begin position="8"/>
        <end position="139"/>
    </location>
</feature>
<dbReference type="InterPro" id="IPR051258">
    <property type="entry name" value="Diverse_Substrate_Transporter"/>
</dbReference>
<reference evidence="8 9" key="2">
    <citation type="submission" date="2018-12" db="EMBL/GenBank/DDBJ databases">
        <title>Simiduia agarivorans gen. nov., sp. nov., a marine, agarolytic bacterium isolated from shallow coastal water from Keelung, Taiwan.</title>
        <authorList>
            <person name="Shieh W.Y."/>
        </authorList>
    </citation>
    <scope>NUCLEOTIDE SEQUENCE [LARGE SCALE GENOMIC DNA]</scope>
    <source>
        <strain evidence="8 9">GTF-13</strain>
    </source>
</reference>
<accession>A0A3P3VPF8</accession>
<feature type="transmembrane region" description="Helical" evidence="6">
    <location>
        <begin position="177"/>
        <end position="197"/>
    </location>
</feature>
<dbReference type="GO" id="GO:0005886">
    <property type="term" value="C:plasma membrane"/>
    <property type="evidence" value="ECO:0007669"/>
    <property type="project" value="UniProtKB-SubCell"/>
</dbReference>
<dbReference type="InterPro" id="IPR000620">
    <property type="entry name" value="EamA_dom"/>
</dbReference>
<dbReference type="EMBL" id="QWEZ01000001">
    <property type="protein sequence ID" value="RRJ84247.1"/>
    <property type="molecule type" value="Genomic_DNA"/>
</dbReference>
<feature type="domain" description="EamA" evidence="7">
    <location>
        <begin position="151"/>
        <end position="280"/>
    </location>
</feature>
<comment type="subcellular location">
    <subcellularLocation>
        <location evidence="1">Cell membrane</location>
        <topology evidence="1">Multi-pass membrane protein</topology>
    </subcellularLocation>
</comment>
<sequence length="293" mass="31660">MNAAHPLKADLLLVIVTLIAAAGWVFSKEALAGLPPLLFIGLRFTLAGMVLAIVVGRDWKVLSTPQLKACARVGCVMSVAMVFWVLGLNSATHLGEGAFINSLAFILVPLLVRVLFGEKQPFFTWIALPVAIVGLACLTLKGQVSMEESQLLFLVAALLFALHICLITRLSGKVPVLPLSSIQLLMVGSFSLLGSLLFESWPPQVEAAILWWLLVSALVATALRFWLQIYAQGLTSASHAALILTLEPVFTALLAALWFGERMALIQLVGCSLVFLAMLISRVPALMLALRHR</sequence>